<comment type="caution">
    <text evidence="1">The sequence shown here is derived from an EMBL/GenBank/DDBJ whole genome shotgun (WGS) entry which is preliminary data.</text>
</comment>
<proteinExistence type="predicted"/>
<dbReference type="AlphaFoldDB" id="A0ABD3Q863"/>
<keyword evidence="2" id="KW-1185">Reference proteome</keyword>
<name>A0ABD3Q863_9STRA</name>
<reference evidence="1 2" key="1">
    <citation type="submission" date="2024-10" db="EMBL/GenBank/DDBJ databases">
        <title>Updated reference genomes for cyclostephanoid diatoms.</title>
        <authorList>
            <person name="Roberts W.R."/>
            <person name="Alverson A.J."/>
        </authorList>
    </citation>
    <scope>NUCLEOTIDE SEQUENCE [LARGE SCALE GENOMIC DNA]</scope>
    <source>
        <strain evidence="1 2">AJA010-31</strain>
    </source>
</reference>
<evidence type="ECO:0000313" key="2">
    <source>
        <dbReference type="Proteomes" id="UP001530400"/>
    </source>
</evidence>
<gene>
    <name evidence="1" type="ORF">ACHAWO_005851</name>
</gene>
<dbReference type="Proteomes" id="UP001530400">
    <property type="component" value="Unassembled WGS sequence"/>
</dbReference>
<organism evidence="1 2">
    <name type="scientific">Cyclotella atomus</name>
    <dbReference type="NCBI Taxonomy" id="382360"/>
    <lineage>
        <taxon>Eukaryota</taxon>
        <taxon>Sar</taxon>
        <taxon>Stramenopiles</taxon>
        <taxon>Ochrophyta</taxon>
        <taxon>Bacillariophyta</taxon>
        <taxon>Coscinodiscophyceae</taxon>
        <taxon>Thalassiosirophycidae</taxon>
        <taxon>Stephanodiscales</taxon>
        <taxon>Stephanodiscaceae</taxon>
        <taxon>Cyclotella</taxon>
    </lineage>
</organism>
<accession>A0ABD3Q863</accession>
<protein>
    <submittedName>
        <fullName evidence="1">Uncharacterized protein</fullName>
    </submittedName>
</protein>
<sequence length="349" mass="39580">MLDRSVKVVKGQFGQEVAQQCREATALCAVLMFFVHPNLQHLTGAIDTQQTLLPNEELPAFIQPESLVDLVLDKNWIDAKADFVYIKEREKPPTIPFLLERIEIAADRGKLKQAVTICLDIDQESFWKNFKSIRTMTWHNFNCQRKGDNVLPLAVTLVQCCMVIATAGPDEEQDIREESPDNFVSFAVLLLLSMNWFGACEICDNDPPFSIGTNSHRFVVRTACMEALHKAAAAVNVRNDSSFFQEATCCLSSCVQQFQELNLYRDKKECSECGRKECINNNDRPMSAREERAKKRKLQSTSIVNSVEKLETLMLKLQLAVAVSLLKEASQRVEEVTSGNSVERNRKRR</sequence>
<evidence type="ECO:0000313" key="1">
    <source>
        <dbReference type="EMBL" id="KAL3795796.1"/>
    </source>
</evidence>
<dbReference type="EMBL" id="JALLPJ020000311">
    <property type="protein sequence ID" value="KAL3795796.1"/>
    <property type="molecule type" value="Genomic_DNA"/>
</dbReference>